<dbReference type="PROSITE" id="PS51077">
    <property type="entry name" value="HTH_ICLR"/>
    <property type="match status" value="1"/>
</dbReference>
<sequence length="251" mass="27031">MNNSPESKPQVPAAHNVLRILTLLSNTDAPLSAARIQRELGLPRSTTYHLLKELEESGFVVHLDKPSTYGLGLAAYRIAQAYTTQQPLVRMAAKAMGSIAQLAGGSTHLSRLAGSEIVYLDEQRAAHAVSLVTEVGVRLPALRTASGRAMLAHLPDAELRAVFDSSGERLRYRDVQATLAEVRARGWASEYEEVSRGQESVAVAVVDHLGRPAAALAVTFPVGAPEQRKLSLVDALSATSNDIANRFFGKR</sequence>
<dbReference type="Pfam" id="PF01614">
    <property type="entry name" value="IclR_C"/>
    <property type="match status" value="1"/>
</dbReference>
<dbReference type="PANTHER" id="PTHR30136:SF35">
    <property type="entry name" value="HTH-TYPE TRANSCRIPTIONAL REGULATOR RV1719"/>
    <property type="match status" value="1"/>
</dbReference>
<keyword evidence="7" id="KW-1185">Reference proteome</keyword>
<evidence type="ECO:0000256" key="3">
    <source>
        <dbReference type="ARBA" id="ARBA00023163"/>
    </source>
</evidence>
<dbReference type="InterPro" id="IPR029016">
    <property type="entry name" value="GAF-like_dom_sf"/>
</dbReference>
<dbReference type="InterPro" id="IPR014757">
    <property type="entry name" value="Tscrpt_reg_IclR_C"/>
</dbReference>
<name>A0ABT1G342_9CORY</name>
<dbReference type="EMBL" id="JAMFTQ010000004">
    <property type="protein sequence ID" value="MCP1387508.1"/>
    <property type="molecule type" value="Genomic_DNA"/>
</dbReference>
<dbReference type="Gene3D" id="3.30.450.40">
    <property type="match status" value="1"/>
</dbReference>
<gene>
    <name evidence="6" type="ORF">M5J20_04815</name>
</gene>
<dbReference type="SMART" id="SM00346">
    <property type="entry name" value="HTH_ICLR"/>
    <property type="match status" value="1"/>
</dbReference>
<dbReference type="RefSeq" id="WP_253577030.1">
    <property type="nucleotide sequence ID" value="NZ_JAMFTQ010000004.1"/>
</dbReference>
<dbReference type="Pfam" id="PF09339">
    <property type="entry name" value="HTH_IclR"/>
    <property type="match status" value="1"/>
</dbReference>
<dbReference type="InterPro" id="IPR036388">
    <property type="entry name" value="WH-like_DNA-bd_sf"/>
</dbReference>
<proteinExistence type="predicted"/>
<dbReference type="SUPFAM" id="SSF55781">
    <property type="entry name" value="GAF domain-like"/>
    <property type="match status" value="1"/>
</dbReference>
<organism evidence="6 7">
    <name type="scientific">Corynebacterium stercoris</name>
    <dbReference type="NCBI Taxonomy" id="2943490"/>
    <lineage>
        <taxon>Bacteria</taxon>
        <taxon>Bacillati</taxon>
        <taxon>Actinomycetota</taxon>
        <taxon>Actinomycetes</taxon>
        <taxon>Mycobacteriales</taxon>
        <taxon>Corynebacteriaceae</taxon>
        <taxon>Corynebacterium</taxon>
    </lineage>
</organism>
<dbReference type="InterPro" id="IPR036390">
    <property type="entry name" value="WH_DNA-bd_sf"/>
</dbReference>
<reference evidence="6" key="1">
    <citation type="submission" date="2022-05" db="EMBL/GenBank/DDBJ databases">
        <title>Corynebacterium sp. TA-R-1 sp. nov., isolated from human feces.</title>
        <authorList>
            <person name="Shamsuzzaman M."/>
            <person name="Dahal R.H."/>
        </authorList>
    </citation>
    <scope>NUCLEOTIDE SEQUENCE</scope>
    <source>
        <strain evidence="6">TA-R-1</strain>
    </source>
</reference>
<accession>A0ABT1G342</accession>
<evidence type="ECO:0000259" key="5">
    <source>
        <dbReference type="PROSITE" id="PS51078"/>
    </source>
</evidence>
<evidence type="ECO:0000256" key="1">
    <source>
        <dbReference type="ARBA" id="ARBA00023015"/>
    </source>
</evidence>
<dbReference type="SUPFAM" id="SSF46785">
    <property type="entry name" value="Winged helix' DNA-binding domain"/>
    <property type="match status" value="1"/>
</dbReference>
<keyword evidence="2" id="KW-0238">DNA-binding</keyword>
<evidence type="ECO:0000259" key="4">
    <source>
        <dbReference type="PROSITE" id="PS51077"/>
    </source>
</evidence>
<dbReference type="InterPro" id="IPR005471">
    <property type="entry name" value="Tscrpt_reg_IclR_N"/>
</dbReference>
<dbReference type="PANTHER" id="PTHR30136">
    <property type="entry name" value="HELIX-TURN-HELIX TRANSCRIPTIONAL REGULATOR, ICLR FAMILY"/>
    <property type="match status" value="1"/>
</dbReference>
<keyword evidence="3" id="KW-0804">Transcription</keyword>
<feature type="domain" description="HTH iclR-type" evidence="4">
    <location>
        <begin position="11"/>
        <end position="73"/>
    </location>
</feature>
<comment type="caution">
    <text evidence="6">The sequence shown here is derived from an EMBL/GenBank/DDBJ whole genome shotgun (WGS) entry which is preliminary data.</text>
</comment>
<evidence type="ECO:0000313" key="7">
    <source>
        <dbReference type="Proteomes" id="UP001204000"/>
    </source>
</evidence>
<evidence type="ECO:0000256" key="2">
    <source>
        <dbReference type="ARBA" id="ARBA00023125"/>
    </source>
</evidence>
<evidence type="ECO:0000313" key="6">
    <source>
        <dbReference type="EMBL" id="MCP1387508.1"/>
    </source>
</evidence>
<dbReference type="Gene3D" id="1.10.10.10">
    <property type="entry name" value="Winged helix-like DNA-binding domain superfamily/Winged helix DNA-binding domain"/>
    <property type="match status" value="1"/>
</dbReference>
<dbReference type="InterPro" id="IPR050707">
    <property type="entry name" value="HTH_MetabolicPath_Reg"/>
</dbReference>
<protein>
    <submittedName>
        <fullName evidence="6">IclR family transcriptional regulator</fullName>
    </submittedName>
</protein>
<dbReference type="Proteomes" id="UP001204000">
    <property type="component" value="Unassembled WGS sequence"/>
</dbReference>
<dbReference type="CDD" id="cd00090">
    <property type="entry name" value="HTH_ARSR"/>
    <property type="match status" value="1"/>
</dbReference>
<dbReference type="InterPro" id="IPR011991">
    <property type="entry name" value="ArsR-like_HTH"/>
</dbReference>
<dbReference type="PROSITE" id="PS51078">
    <property type="entry name" value="ICLR_ED"/>
    <property type="match status" value="1"/>
</dbReference>
<feature type="domain" description="IclR-ED" evidence="5">
    <location>
        <begin position="74"/>
        <end position="249"/>
    </location>
</feature>
<keyword evidence="1" id="KW-0805">Transcription regulation</keyword>